<evidence type="ECO:0000313" key="7">
    <source>
        <dbReference type="EMBL" id="EAI8859137.1"/>
    </source>
</evidence>
<gene>
    <name evidence="7" type="ORF">CX802_04670</name>
</gene>
<dbReference type="GO" id="GO:0046872">
    <property type="term" value="F:metal ion binding"/>
    <property type="evidence" value="ECO:0007669"/>
    <property type="project" value="UniProtKB-KW"/>
</dbReference>
<comment type="caution">
    <text evidence="7">The sequence shown here is derived from an EMBL/GenBank/DDBJ whole genome shotgun (WGS) entry which is preliminary data.</text>
</comment>
<dbReference type="SFLD" id="SFLDS00029">
    <property type="entry name" value="Radical_SAM"/>
    <property type="match status" value="1"/>
</dbReference>
<evidence type="ECO:0000256" key="3">
    <source>
        <dbReference type="ARBA" id="ARBA00022691"/>
    </source>
</evidence>
<dbReference type="CDD" id="cd01335">
    <property type="entry name" value="Radical_SAM"/>
    <property type="match status" value="1"/>
</dbReference>
<dbReference type="PANTHER" id="PTHR43787:SF11">
    <property type="entry name" value="UPF0026 PROTEIN SLR1464"/>
    <property type="match status" value="1"/>
</dbReference>
<keyword evidence="5" id="KW-0408">Iron</keyword>
<dbReference type="InterPro" id="IPR007197">
    <property type="entry name" value="rSAM"/>
</dbReference>
<dbReference type="Pfam" id="PF04055">
    <property type="entry name" value="Radical_SAM"/>
    <property type="match status" value="1"/>
</dbReference>
<name>A0A5L4XSK4_CAMFE</name>
<evidence type="ECO:0000256" key="6">
    <source>
        <dbReference type="ARBA" id="ARBA00023014"/>
    </source>
</evidence>
<dbReference type="EMBL" id="AABTCC010000011">
    <property type="protein sequence ID" value="EAI8859137.1"/>
    <property type="molecule type" value="Genomic_DNA"/>
</dbReference>
<proteinExistence type="predicted"/>
<evidence type="ECO:0000256" key="4">
    <source>
        <dbReference type="ARBA" id="ARBA00022723"/>
    </source>
</evidence>
<comment type="cofactor">
    <cofactor evidence="1">
        <name>[4Fe-4S] cluster</name>
        <dbReference type="ChEBI" id="CHEBI:49883"/>
    </cofactor>
</comment>
<dbReference type="PROSITE" id="PS51918">
    <property type="entry name" value="RADICAL_SAM"/>
    <property type="match status" value="1"/>
</dbReference>
<keyword evidence="3" id="KW-0949">S-adenosyl-L-methionine</keyword>
<dbReference type="SFLD" id="SFLDG01083">
    <property type="entry name" value="Uncharacterised_Radical_SAM_Su"/>
    <property type="match status" value="1"/>
</dbReference>
<protein>
    <submittedName>
        <fullName evidence="7">Radical SAM protein</fullName>
    </submittedName>
</protein>
<dbReference type="PANTHER" id="PTHR43787">
    <property type="entry name" value="FEMO COFACTOR BIOSYNTHESIS PROTEIN NIFB-RELATED"/>
    <property type="match status" value="1"/>
</dbReference>
<keyword evidence="4" id="KW-0479">Metal-binding</keyword>
<dbReference type="InterPro" id="IPR013785">
    <property type="entry name" value="Aldolase_TIM"/>
</dbReference>
<evidence type="ECO:0000313" key="8">
    <source>
        <dbReference type="Proteomes" id="UP000535509"/>
    </source>
</evidence>
<keyword evidence="2" id="KW-0004">4Fe-4S</keyword>
<dbReference type="GeneID" id="61065273"/>
<dbReference type="SUPFAM" id="SSF102114">
    <property type="entry name" value="Radical SAM enzymes"/>
    <property type="match status" value="1"/>
</dbReference>
<evidence type="ECO:0000256" key="2">
    <source>
        <dbReference type="ARBA" id="ARBA00022485"/>
    </source>
</evidence>
<accession>A0A5L4XSK4</accession>
<dbReference type="OMA" id="SCGIDEL"/>
<dbReference type="Proteomes" id="UP000535509">
    <property type="component" value="Unassembled WGS sequence"/>
</dbReference>
<reference evidence="7 8" key="1">
    <citation type="submission" date="2018-06" db="EMBL/GenBank/DDBJ databases">
        <authorList>
            <consortium name="PulseNet: The National Subtyping Network for Foodborne Disease Surveillance"/>
            <person name="Tarr C.L."/>
            <person name="Trees E."/>
            <person name="Katz L.S."/>
            <person name="Carleton-Romer H.A."/>
            <person name="Stroika S."/>
            <person name="Kucerova Z."/>
            <person name="Roache K.F."/>
            <person name="Sabol A.L."/>
            <person name="Besser J."/>
            <person name="Gerner-Smidt P."/>
        </authorList>
    </citation>
    <scope>NUCLEOTIDE SEQUENCE [LARGE SCALE GENOMIC DNA]</scope>
    <source>
        <strain evidence="7 8">PNUSAC001503</strain>
    </source>
</reference>
<organism evidence="7 8">
    <name type="scientific">Campylobacter fetus</name>
    <dbReference type="NCBI Taxonomy" id="196"/>
    <lineage>
        <taxon>Bacteria</taxon>
        <taxon>Pseudomonadati</taxon>
        <taxon>Campylobacterota</taxon>
        <taxon>Epsilonproteobacteria</taxon>
        <taxon>Campylobacterales</taxon>
        <taxon>Campylobacteraceae</taxon>
        <taxon>Campylobacter</taxon>
    </lineage>
</organism>
<dbReference type="GO" id="GO:0003824">
    <property type="term" value="F:catalytic activity"/>
    <property type="evidence" value="ECO:0007669"/>
    <property type="project" value="InterPro"/>
</dbReference>
<dbReference type="InterPro" id="IPR058240">
    <property type="entry name" value="rSAM_sf"/>
</dbReference>
<dbReference type="RefSeq" id="WP_011732211.1">
    <property type="nucleotide sequence ID" value="NZ_AACCWR020000009.1"/>
</dbReference>
<evidence type="ECO:0000256" key="5">
    <source>
        <dbReference type="ARBA" id="ARBA00023004"/>
    </source>
</evidence>
<sequence>MSYDKKSYKYIFGPVSSRRFGSSLGIDLSPDKKCCNFDCLYCELERAKAVTKIENPPSVKDIIVELKEALIEFKNVEVITLTANGEPSLYPNLKELVEQVNRVKYTQKSLILSNGTAVLDKDKFEAILDLDIVKLSLDSAVQRTFRRIDRGIDRIDISNLVSKMSDFRRVFLGKLVMEVLVVEGFNDTKDEFLALNEAFKIIRPDRVDISTIDRPPAHNAKGVSTAILHELSSFITSAPIALASRKGLADKLDFNLDELRKLLKLRPQSKFDIENNFTQSSKLVLQQLIKNGEIKEFDLAGSAFYKIK</sequence>
<evidence type="ECO:0000256" key="1">
    <source>
        <dbReference type="ARBA" id="ARBA00001966"/>
    </source>
</evidence>
<dbReference type="GO" id="GO:0051539">
    <property type="term" value="F:4 iron, 4 sulfur cluster binding"/>
    <property type="evidence" value="ECO:0007669"/>
    <property type="project" value="UniProtKB-KW"/>
</dbReference>
<dbReference type="AlphaFoldDB" id="A0A5L4XSK4"/>
<keyword evidence="8" id="KW-1185">Reference proteome</keyword>
<dbReference type="Gene3D" id="3.20.20.70">
    <property type="entry name" value="Aldolase class I"/>
    <property type="match status" value="1"/>
</dbReference>
<keyword evidence="6" id="KW-0411">Iron-sulfur</keyword>
<dbReference type="InterPro" id="IPR040084">
    <property type="entry name" value="GTPase_Obg"/>
</dbReference>